<dbReference type="GO" id="GO:0008289">
    <property type="term" value="F:lipid binding"/>
    <property type="evidence" value="ECO:0007669"/>
    <property type="project" value="InterPro"/>
</dbReference>
<evidence type="ECO:0000313" key="3">
    <source>
        <dbReference type="EMBL" id="AEI50050.1"/>
    </source>
</evidence>
<reference evidence="4" key="1">
    <citation type="submission" date="2011-06" db="EMBL/GenBank/DDBJ databases">
        <title>The complete genome of chromosome of Runella slithyformis DSM 19594.</title>
        <authorList>
            <consortium name="US DOE Joint Genome Institute (JGI-PGF)"/>
            <person name="Lucas S."/>
            <person name="Han J."/>
            <person name="Lapidus A."/>
            <person name="Bruce D."/>
            <person name="Goodwin L."/>
            <person name="Pitluck S."/>
            <person name="Peters L."/>
            <person name="Kyrpides N."/>
            <person name="Mavromatis K."/>
            <person name="Ivanova N."/>
            <person name="Ovchinnikova G."/>
            <person name="Zhang X."/>
            <person name="Misra M."/>
            <person name="Detter J.C."/>
            <person name="Tapia R."/>
            <person name="Han C."/>
            <person name="Land M."/>
            <person name="Hauser L."/>
            <person name="Markowitz V."/>
            <person name="Cheng J.-F."/>
            <person name="Hugenholtz P."/>
            <person name="Woyke T."/>
            <person name="Wu D."/>
            <person name="Tindall B."/>
            <person name="Faehrich R."/>
            <person name="Brambilla E."/>
            <person name="Klenk H.-P."/>
            <person name="Eisen J.A."/>
        </authorList>
    </citation>
    <scope>NUCLEOTIDE SEQUENCE [LARGE SCALE GENOMIC DNA]</scope>
    <source>
        <strain evidence="4">ATCC 29530 / DSM 19594 / LMG 11500 / NCIMB 11436 / LSU 4</strain>
    </source>
</reference>
<dbReference type="PROSITE" id="PS50848">
    <property type="entry name" value="START"/>
    <property type="match status" value="1"/>
</dbReference>
<evidence type="ECO:0000259" key="2">
    <source>
        <dbReference type="PROSITE" id="PS50848"/>
    </source>
</evidence>
<gene>
    <name evidence="3" type="ordered locus">Runsl_3692</name>
</gene>
<dbReference type="InterPro" id="IPR051213">
    <property type="entry name" value="START_lipid_transfer"/>
</dbReference>
<dbReference type="PANTHER" id="PTHR19308:SF14">
    <property type="entry name" value="START DOMAIN-CONTAINING PROTEIN"/>
    <property type="match status" value="1"/>
</dbReference>
<dbReference type="InterPro" id="IPR023393">
    <property type="entry name" value="START-like_dom_sf"/>
</dbReference>
<organism evidence="3 4">
    <name type="scientific">Runella slithyformis (strain ATCC 29530 / DSM 19594 / LMG 11500 / NCIMB 11436 / LSU 4)</name>
    <dbReference type="NCBI Taxonomy" id="761193"/>
    <lineage>
        <taxon>Bacteria</taxon>
        <taxon>Pseudomonadati</taxon>
        <taxon>Bacteroidota</taxon>
        <taxon>Cytophagia</taxon>
        <taxon>Cytophagales</taxon>
        <taxon>Spirosomataceae</taxon>
        <taxon>Runella</taxon>
    </lineage>
</organism>
<protein>
    <recommendedName>
        <fullName evidence="2">START domain-containing protein</fullName>
    </recommendedName>
</protein>
<keyword evidence="1" id="KW-0732">Signal</keyword>
<dbReference type="RefSeq" id="WP_013929353.1">
    <property type="nucleotide sequence ID" value="NC_015703.1"/>
</dbReference>
<feature type="domain" description="START" evidence="2">
    <location>
        <begin position="32"/>
        <end position="212"/>
    </location>
</feature>
<dbReference type="KEGG" id="rsi:Runsl_3692"/>
<dbReference type="PIRSF" id="PIRSF039033">
    <property type="entry name" value="START_dom"/>
    <property type="match status" value="1"/>
</dbReference>
<proteinExistence type="predicted"/>
<dbReference type="Proteomes" id="UP000000493">
    <property type="component" value="Chromosome"/>
</dbReference>
<name>A0A7U3ZMP8_RUNSL</name>
<accession>A0A7U3ZMP8</accession>
<dbReference type="AlphaFoldDB" id="A0A7U3ZMP8"/>
<feature type="signal peptide" evidence="1">
    <location>
        <begin position="1"/>
        <end position="23"/>
    </location>
</feature>
<dbReference type="InterPro" id="IPR028347">
    <property type="entry name" value="START_dom_prot"/>
</dbReference>
<feature type="chain" id="PRO_5030795254" description="START domain-containing protein" evidence="1">
    <location>
        <begin position="24"/>
        <end position="220"/>
    </location>
</feature>
<evidence type="ECO:0000313" key="4">
    <source>
        <dbReference type="Proteomes" id="UP000000493"/>
    </source>
</evidence>
<keyword evidence="4" id="KW-1185">Reference proteome</keyword>
<dbReference type="SUPFAM" id="SSF55961">
    <property type="entry name" value="Bet v1-like"/>
    <property type="match status" value="1"/>
</dbReference>
<sequence>MPVTWNINRFLAFILLILPFSSASQEQNHNAWKLEKDKNGIRVYSRHLTDSKLKEVKVTCELNAGLSQLAAFVSDIDHYKEAVYRVAEAHLVKRVSDREFYYYSETEMVWPVSNRDLVIHMEFEMDRATRTLRIHGTNAPEMAPPKKGIVRIPHWRSLWTVQELDGKRLQVDYTFAVDPGGELPIWLVNALIAVGPYQSFANMQKVISRPYYQNRTFSFL</sequence>
<dbReference type="InterPro" id="IPR002913">
    <property type="entry name" value="START_lipid-bd_dom"/>
</dbReference>
<dbReference type="GO" id="GO:0005737">
    <property type="term" value="C:cytoplasm"/>
    <property type="evidence" value="ECO:0007669"/>
    <property type="project" value="UniProtKB-ARBA"/>
</dbReference>
<dbReference type="EMBL" id="CP002859">
    <property type="protein sequence ID" value="AEI50050.1"/>
    <property type="molecule type" value="Genomic_DNA"/>
</dbReference>
<dbReference type="Gene3D" id="3.30.530.20">
    <property type="match status" value="1"/>
</dbReference>
<dbReference type="PANTHER" id="PTHR19308">
    <property type="entry name" value="PHOSPHATIDYLCHOLINE TRANSFER PROTEIN"/>
    <property type="match status" value="1"/>
</dbReference>
<dbReference type="Pfam" id="PF01852">
    <property type="entry name" value="START"/>
    <property type="match status" value="1"/>
</dbReference>
<reference evidence="3 4" key="2">
    <citation type="journal article" date="2012" name="Stand. Genomic Sci.">
        <title>Complete genome sequence of the aquatic bacterium Runella slithyformis type strain (LSU 4(T)).</title>
        <authorList>
            <person name="Copeland A."/>
            <person name="Zhang X."/>
            <person name="Misra M."/>
            <person name="Lapidus A."/>
            <person name="Nolan M."/>
            <person name="Lucas S."/>
            <person name="Deshpande S."/>
            <person name="Cheng J.F."/>
            <person name="Tapia R."/>
            <person name="Goodwin L.A."/>
            <person name="Pitluck S."/>
            <person name="Liolios K."/>
            <person name="Pagani I."/>
            <person name="Ivanova N."/>
            <person name="Mikhailova N."/>
            <person name="Pati A."/>
            <person name="Chen A."/>
            <person name="Palaniappan K."/>
            <person name="Land M."/>
            <person name="Hauser L."/>
            <person name="Pan C."/>
            <person name="Jeffries C.D."/>
            <person name="Detter J.C."/>
            <person name="Brambilla E.M."/>
            <person name="Rohde M."/>
            <person name="Djao O.D."/>
            <person name="Goker M."/>
            <person name="Sikorski J."/>
            <person name="Tindall B.J."/>
            <person name="Woyke T."/>
            <person name="Bristow J."/>
            <person name="Eisen J.A."/>
            <person name="Markowitz V."/>
            <person name="Hugenholtz P."/>
            <person name="Kyrpides N.C."/>
            <person name="Klenk H.P."/>
            <person name="Mavromatis K."/>
        </authorList>
    </citation>
    <scope>NUCLEOTIDE SEQUENCE [LARGE SCALE GENOMIC DNA]</scope>
    <source>
        <strain evidence="4">ATCC 29530 / DSM 19594 / LMG 11500 / NCIMB 11436 / LSU 4</strain>
    </source>
</reference>
<evidence type="ECO:0000256" key="1">
    <source>
        <dbReference type="SAM" id="SignalP"/>
    </source>
</evidence>